<dbReference type="GO" id="GO:0003677">
    <property type="term" value="F:DNA binding"/>
    <property type="evidence" value="ECO:0007669"/>
    <property type="project" value="UniProtKB-KW"/>
</dbReference>
<organism evidence="3 4">
    <name type="scientific">Bacillus thuringiensis</name>
    <dbReference type="NCBI Taxonomy" id="1428"/>
    <lineage>
        <taxon>Bacteria</taxon>
        <taxon>Bacillati</taxon>
        <taxon>Bacillota</taxon>
        <taxon>Bacilli</taxon>
        <taxon>Bacillales</taxon>
        <taxon>Bacillaceae</taxon>
        <taxon>Bacillus</taxon>
        <taxon>Bacillus cereus group</taxon>
    </lineage>
</organism>
<dbReference type="Proteomes" id="UP000226106">
    <property type="component" value="Unassembled WGS sequence"/>
</dbReference>
<evidence type="ECO:0000313" key="4">
    <source>
        <dbReference type="Proteomes" id="UP000226106"/>
    </source>
</evidence>
<gene>
    <name evidence="3" type="ORF">COK72_02565</name>
</gene>
<feature type="domain" description="HTH cro/C1-type" evidence="2">
    <location>
        <begin position="23"/>
        <end position="77"/>
    </location>
</feature>
<evidence type="ECO:0000259" key="2">
    <source>
        <dbReference type="PROSITE" id="PS50943"/>
    </source>
</evidence>
<dbReference type="PANTHER" id="PTHR46797:SF1">
    <property type="entry name" value="METHYLPHOSPHONATE SYNTHASE"/>
    <property type="match status" value="1"/>
</dbReference>
<dbReference type="PANTHER" id="PTHR46797">
    <property type="entry name" value="HTH-TYPE TRANSCRIPTIONAL REGULATOR"/>
    <property type="match status" value="1"/>
</dbReference>
<comment type="caution">
    <text evidence="3">The sequence shown here is derived from an EMBL/GenBank/DDBJ whole genome shotgun (WGS) entry which is preliminary data.</text>
</comment>
<evidence type="ECO:0000313" key="3">
    <source>
        <dbReference type="EMBL" id="PFT50912.1"/>
    </source>
</evidence>
<keyword evidence="1" id="KW-0238">DNA-binding</keyword>
<dbReference type="GO" id="GO:0005829">
    <property type="term" value="C:cytosol"/>
    <property type="evidence" value="ECO:0007669"/>
    <property type="project" value="TreeGrafter"/>
</dbReference>
<dbReference type="Gene3D" id="1.10.260.40">
    <property type="entry name" value="lambda repressor-like DNA-binding domains"/>
    <property type="match status" value="1"/>
</dbReference>
<evidence type="ECO:0000256" key="1">
    <source>
        <dbReference type="ARBA" id="ARBA00023125"/>
    </source>
</evidence>
<dbReference type="InterPro" id="IPR001387">
    <property type="entry name" value="Cro/C1-type_HTH"/>
</dbReference>
<proteinExistence type="predicted"/>
<accession>A0A9X7ASF8</accession>
<dbReference type="InterPro" id="IPR050807">
    <property type="entry name" value="TransReg_Diox_bact_type"/>
</dbReference>
<dbReference type="PROSITE" id="PS50943">
    <property type="entry name" value="HTH_CROC1"/>
    <property type="match status" value="1"/>
</dbReference>
<dbReference type="EMBL" id="NVCO01000007">
    <property type="protein sequence ID" value="PFT50912.1"/>
    <property type="molecule type" value="Genomic_DNA"/>
</dbReference>
<protein>
    <recommendedName>
        <fullName evidence="2">HTH cro/C1-type domain-containing protein</fullName>
    </recommendedName>
</protein>
<dbReference type="InterPro" id="IPR010982">
    <property type="entry name" value="Lambda_DNA-bd_dom_sf"/>
</dbReference>
<dbReference type="SUPFAM" id="SSF47413">
    <property type="entry name" value="lambda repressor-like DNA-binding domains"/>
    <property type="match status" value="1"/>
</dbReference>
<dbReference type="GO" id="GO:0003700">
    <property type="term" value="F:DNA-binding transcription factor activity"/>
    <property type="evidence" value="ECO:0007669"/>
    <property type="project" value="TreeGrafter"/>
</dbReference>
<dbReference type="AlphaFoldDB" id="A0A9X7ASF8"/>
<reference evidence="3 4" key="1">
    <citation type="submission" date="2017-09" db="EMBL/GenBank/DDBJ databases">
        <title>Large-scale bioinformatics analysis of Bacillus genomes uncovers conserved roles of natural products in bacterial physiology.</title>
        <authorList>
            <consortium name="Agbiome Team Llc"/>
            <person name="Bleich R.M."/>
            <person name="Grubbs K.J."/>
            <person name="Santa Maria K.C."/>
            <person name="Allen S.E."/>
            <person name="Farag S."/>
            <person name="Shank E.A."/>
            <person name="Bowers A."/>
        </authorList>
    </citation>
    <scope>NUCLEOTIDE SEQUENCE [LARGE SCALE GENOMIC DNA]</scope>
    <source>
        <strain evidence="3 4">AFS065400</strain>
    </source>
</reference>
<dbReference type="CDD" id="cd00093">
    <property type="entry name" value="HTH_XRE"/>
    <property type="match status" value="1"/>
</dbReference>
<name>A0A9X7ASF8_BACTU</name>
<dbReference type="Pfam" id="PF01381">
    <property type="entry name" value="HTH_3"/>
    <property type="match status" value="1"/>
</dbReference>
<dbReference type="SMART" id="SM00530">
    <property type="entry name" value="HTH_XRE"/>
    <property type="match status" value="1"/>
</dbReference>
<sequence>MWVCDTKIGCVVKLLKDTVGLNLRRIRKLRGYTLKTLSEQTGLSFGYISKIENGRNLPSLEAMEKISDVLETEIYFFFLPNNEESVERLYEWSSLLEDFVTRGITPHDVREAIEAIDKAYSILIKQKANVK</sequence>